<evidence type="ECO:0000259" key="1">
    <source>
        <dbReference type="Pfam" id="PF14588"/>
    </source>
</evidence>
<dbReference type="InterPro" id="IPR035959">
    <property type="entry name" value="RutC-like_sf"/>
</dbReference>
<dbReference type="PANTHER" id="PTHR43760">
    <property type="entry name" value="ENDORIBONUCLEASE-RELATED"/>
    <property type="match status" value="1"/>
</dbReference>
<evidence type="ECO:0000313" key="3">
    <source>
        <dbReference type="Proteomes" id="UP001218788"/>
    </source>
</evidence>
<dbReference type="Pfam" id="PF14588">
    <property type="entry name" value="YjgF_endoribonc"/>
    <property type="match status" value="1"/>
</dbReference>
<organism evidence="2 3">
    <name type="scientific">Alteromonas gilva</name>
    <dbReference type="NCBI Taxonomy" id="2987522"/>
    <lineage>
        <taxon>Bacteria</taxon>
        <taxon>Pseudomonadati</taxon>
        <taxon>Pseudomonadota</taxon>
        <taxon>Gammaproteobacteria</taxon>
        <taxon>Alteromonadales</taxon>
        <taxon>Alteromonadaceae</taxon>
        <taxon>Alteromonas/Salinimonas group</taxon>
        <taxon>Alteromonas</taxon>
    </lineage>
</organism>
<reference evidence="2 3" key="1">
    <citation type="submission" date="2022-10" db="EMBL/GenBank/DDBJ databases">
        <title>Alteromonas sp. chi3 Genome sequencing.</title>
        <authorList>
            <person name="Park S."/>
        </authorList>
    </citation>
    <scope>NUCLEOTIDE SEQUENCE [LARGE SCALE GENOMIC DNA]</scope>
    <source>
        <strain evidence="3">chi3</strain>
    </source>
</reference>
<evidence type="ECO:0000313" key="2">
    <source>
        <dbReference type="EMBL" id="MDC8831903.1"/>
    </source>
</evidence>
<dbReference type="Proteomes" id="UP001218788">
    <property type="component" value="Unassembled WGS sequence"/>
</dbReference>
<dbReference type="RefSeq" id="WP_273641684.1">
    <property type="nucleotide sequence ID" value="NZ_JAQQXP010000002.1"/>
</dbReference>
<dbReference type="Gene3D" id="3.30.1330.40">
    <property type="entry name" value="RutC-like"/>
    <property type="match status" value="1"/>
</dbReference>
<protein>
    <submittedName>
        <fullName evidence="2">RidA family protein</fullName>
    </submittedName>
</protein>
<gene>
    <name evidence="2" type="ORF">OIK42_14185</name>
</gene>
<accession>A0ABT5L4C2</accession>
<proteinExistence type="predicted"/>
<comment type="caution">
    <text evidence="2">The sequence shown here is derived from an EMBL/GenBank/DDBJ whole genome shotgun (WGS) entry which is preliminary data.</text>
</comment>
<sequence>MKSNKKQSMDTIEQRLNALGYSLPPAMKVPAGITLPFSMVRVIGNRALISGHGPQAPDGAPTAITGTIGDNLTVEDGYYAAQLTGLSILGSLKRTLGSLDRIACWGKILGMVAAVPDFEHHPNVINGFSDLIIQLFGEEKGQHSRSAVGMASLPFGIPVEIEGEVMLYPSSAEPHLTSAHAGESSL</sequence>
<feature type="domain" description="Endoribonuclease L-PSP/chorismate mutase-like" evidence="1">
    <location>
        <begin position="13"/>
        <end position="148"/>
    </location>
</feature>
<dbReference type="SUPFAM" id="SSF55298">
    <property type="entry name" value="YjgF-like"/>
    <property type="match status" value="1"/>
</dbReference>
<dbReference type="EMBL" id="JAQQXP010000002">
    <property type="protein sequence ID" value="MDC8831903.1"/>
    <property type="molecule type" value="Genomic_DNA"/>
</dbReference>
<dbReference type="PANTHER" id="PTHR43760:SF1">
    <property type="entry name" value="ENDORIBONUCLEASE L-PSP_CHORISMATE MUTASE-LIKE DOMAIN-CONTAINING PROTEIN"/>
    <property type="match status" value="1"/>
</dbReference>
<name>A0ABT5L4C2_9ALTE</name>
<dbReference type="CDD" id="cd02199">
    <property type="entry name" value="YjgF_YER057c_UK114_like_1"/>
    <property type="match status" value="1"/>
</dbReference>
<dbReference type="InterPro" id="IPR013813">
    <property type="entry name" value="Endoribo_LPSP/chorism_mut-like"/>
</dbReference>
<keyword evidence="3" id="KW-1185">Reference proteome</keyword>